<name>A0ACB9F6H3_CICIN</name>
<sequence>MPLHCILSLLLSYRVQDVTVPCMPCKFPAIGYMNTLFPTYLILLKLLSTFRVCNILMDWSWNILYSMRMFASRLYKQEIPT</sequence>
<gene>
    <name evidence="1" type="ORF">L2E82_16564</name>
</gene>
<proteinExistence type="predicted"/>
<evidence type="ECO:0000313" key="1">
    <source>
        <dbReference type="EMBL" id="KAI3766501.1"/>
    </source>
</evidence>
<dbReference type="Proteomes" id="UP001055811">
    <property type="component" value="Linkage Group LG03"/>
</dbReference>
<evidence type="ECO:0000313" key="2">
    <source>
        <dbReference type="Proteomes" id="UP001055811"/>
    </source>
</evidence>
<comment type="caution">
    <text evidence="1">The sequence shown here is derived from an EMBL/GenBank/DDBJ whole genome shotgun (WGS) entry which is preliminary data.</text>
</comment>
<reference evidence="1 2" key="2">
    <citation type="journal article" date="2022" name="Mol. Ecol. Resour.">
        <title>The genomes of chicory, endive, great burdock and yacon provide insights into Asteraceae paleo-polyploidization history and plant inulin production.</title>
        <authorList>
            <person name="Fan W."/>
            <person name="Wang S."/>
            <person name="Wang H."/>
            <person name="Wang A."/>
            <person name="Jiang F."/>
            <person name="Liu H."/>
            <person name="Zhao H."/>
            <person name="Xu D."/>
            <person name="Zhang Y."/>
        </authorList>
    </citation>
    <scope>NUCLEOTIDE SEQUENCE [LARGE SCALE GENOMIC DNA]</scope>
    <source>
        <strain evidence="2">cv. Punajuju</strain>
        <tissue evidence="1">Leaves</tissue>
    </source>
</reference>
<dbReference type="EMBL" id="CM042011">
    <property type="protein sequence ID" value="KAI3766501.1"/>
    <property type="molecule type" value="Genomic_DNA"/>
</dbReference>
<protein>
    <submittedName>
        <fullName evidence="1">Uncharacterized protein</fullName>
    </submittedName>
</protein>
<organism evidence="1 2">
    <name type="scientific">Cichorium intybus</name>
    <name type="common">Chicory</name>
    <dbReference type="NCBI Taxonomy" id="13427"/>
    <lineage>
        <taxon>Eukaryota</taxon>
        <taxon>Viridiplantae</taxon>
        <taxon>Streptophyta</taxon>
        <taxon>Embryophyta</taxon>
        <taxon>Tracheophyta</taxon>
        <taxon>Spermatophyta</taxon>
        <taxon>Magnoliopsida</taxon>
        <taxon>eudicotyledons</taxon>
        <taxon>Gunneridae</taxon>
        <taxon>Pentapetalae</taxon>
        <taxon>asterids</taxon>
        <taxon>campanulids</taxon>
        <taxon>Asterales</taxon>
        <taxon>Asteraceae</taxon>
        <taxon>Cichorioideae</taxon>
        <taxon>Cichorieae</taxon>
        <taxon>Cichoriinae</taxon>
        <taxon>Cichorium</taxon>
    </lineage>
</organism>
<reference evidence="2" key="1">
    <citation type="journal article" date="2022" name="Mol. Ecol. Resour.">
        <title>The genomes of chicory, endive, great burdock and yacon provide insights into Asteraceae palaeo-polyploidization history and plant inulin production.</title>
        <authorList>
            <person name="Fan W."/>
            <person name="Wang S."/>
            <person name="Wang H."/>
            <person name="Wang A."/>
            <person name="Jiang F."/>
            <person name="Liu H."/>
            <person name="Zhao H."/>
            <person name="Xu D."/>
            <person name="Zhang Y."/>
        </authorList>
    </citation>
    <scope>NUCLEOTIDE SEQUENCE [LARGE SCALE GENOMIC DNA]</scope>
    <source>
        <strain evidence="2">cv. Punajuju</strain>
    </source>
</reference>
<accession>A0ACB9F6H3</accession>
<keyword evidence="2" id="KW-1185">Reference proteome</keyword>